<dbReference type="EMBL" id="JAGMWT010000004">
    <property type="protein sequence ID" value="KAH7130275.1"/>
    <property type="molecule type" value="Genomic_DNA"/>
</dbReference>
<evidence type="ECO:0000313" key="1">
    <source>
        <dbReference type="EMBL" id="KAH7130275.1"/>
    </source>
</evidence>
<accession>A0A9P9E1J8</accession>
<organism evidence="1 2">
    <name type="scientific">Dendryphion nanum</name>
    <dbReference type="NCBI Taxonomy" id="256645"/>
    <lineage>
        <taxon>Eukaryota</taxon>
        <taxon>Fungi</taxon>
        <taxon>Dikarya</taxon>
        <taxon>Ascomycota</taxon>
        <taxon>Pezizomycotina</taxon>
        <taxon>Dothideomycetes</taxon>
        <taxon>Pleosporomycetidae</taxon>
        <taxon>Pleosporales</taxon>
        <taxon>Torulaceae</taxon>
        <taxon>Dendryphion</taxon>
    </lineage>
</organism>
<evidence type="ECO:0000313" key="2">
    <source>
        <dbReference type="Proteomes" id="UP000700596"/>
    </source>
</evidence>
<dbReference type="Proteomes" id="UP000700596">
    <property type="component" value="Unassembled WGS sequence"/>
</dbReference>
<proteinExistence type="predicted"/>
<name>A0A9P9E1J8_9PLEO</name>
<sequence length="142" mass="15926">MVLTAVSGPTFLKKPSNWDEAISDALMAAMCRSEQAIIHQSENESKMKIMTALNHLEGQRRYRWPDFISLGYDFGQTMRLLKRKNIFESTNVPKRGHSSMAPLAPAAGDDGHSVWSNDALMAEILREVAHHSTIKADWIFGP</sequence>
<gene>
    <name evidence="1" type="ORF">B0J11DRAFT_577823</name>
</gene>
<dbReference type="AlphaFoldDB" id="A0A9P9E1J8"/>
<protein>
    <submittedName>
        <fullName evidence="1">Uncharacterized protein</fullName>
    </submittedName>
</protein>
<reference evidence="1" key="1">
    <citation type="journal article" date="2021" name="Nat. Commun.">
        <title>Genetic determinants of endophytism in the Arabidopsis root mycobiome.</title>
        <authorList>
            <person name="Mesny F."/>
            <person name="Miyauchi S."/>
            <person name="Thiergart T."/>
            <person name="Pickel B."/>
            <person name="Atanasova L."/>
            <person name="Karlsson M."/>
            <person name="Huettel B."/>
            <person name="Barry K.W."/>
            <person name="Haridas S."/>
            <person name="Chen C."/>
            <person name="Bauer D."/>
            <person name="Andreopoulos W."/>
            <person name="Pangilinan J."/>
            <person name="LaButti K."/>
            <person name="Riley R."/>
            <person name="Lipzen A."/>
            <person name="Clum A."/>
            <person name="Drula E."/>
            <person name="Henrissat B."/>
            <person name="Kohler A."/>
            <person name="Grigoriev I.V."/>
            <person name="Martin F.M."/>
            <person name="Hacquard S."/>
        </authorList>
    </citation>
    <scope>NUCLEOTIDE SEQUENCE</scope>
    <source>
        <strain evidence="1">MPI-CAGE-CH-0243</strain>
    </source>
</reference>
<comment type="caution">
    <text evidence="1">The sequence shown here is derived from an EMBL/GenBank/DDBJ whole genome shotgun (WGS) entry which is preliminary data.</text>
</comment>
<keyword evidence="2" id="KW-1185">Reference proteome</keyword>
<dbReference type="OrthoDB" id="3735253at2759"/>